<dbReference type="EMBL" id="DS022244">
    <property type="protein sequence ID" value="EWG40902.1"/>
    <property type="molecule type" value="Genomic_DNA"/>
</dbReference>
<keyword evidence="3" id="KW-1185">Reference proteome</keyword>
<accession>W7M7P0</accession>
<evidence type="ECO:0000313" key="2">
    <source>
        <dbReference type="EMBL" id="EWG40902.1"/>
    </source>
</evidence>
<sequence length="151" mass="16851">MKPSPLQRYVPLHSIILHFMADQSCQSNLGPSLPRSHLRHFLYQFAIATSETKPYQLNPTKQTTSLTNTSNNVTPSPPTHSPNPPPHNSPLLNLPDPPLTTKTPRRPTSRIRASPARSLRVICLPARRSIIRCHYACYVAGPSHNHARKDG</sequence>
<dbReference type="AlphaFoldDB" id="W7M7P0"/>
<evidence type="ECO:0000256" key="1">
    <source>
        <dbReference type="SAM" id="MobiDB-lite"/>
    </source>
</evidence>
<reference evidence="2 3" key="1">
    <citation type="journal article" date="2010" name="Nature">
        <title>Comparative genomics reveals mobile pathogenicity chromosomes in Fusarium.</title>
        <authorList>
            <person name="Ma L.J."/>
            <person name="van der Does H.C."/>
            <person name="Borkovich K.A."/>
            <person name="Coleman J.J."/>
            <person name="Daboussi M.J."/>
            <person name="Di Pietro A."/>
            <person name="Dufresne M."/>
            <person name="Freitag M."/>
            <person name="Grabherr M."/>
            <person name="Henrissat B."/>
            <person name="Houterman P.M."/>
            <person name="Kang S."/>
            <person name="Shim W.B."/>
            <person name="Woloshuk C."/>
            <person name="Xie X."/>
            <person name="Xu J.R."/>
            <person name="Antoniw J."/>
            <person name="Baker S.E."/>
            <person name="Bluhm B.H."/>
            <person name="Breakspear A."/>
            <person name="Brown D.W."/>
            <person name="Butchko R.A."/>
            <person name="Chapman S."/>
            <person name="Coulson R."/>
            <person name="Coutinho P.M."/>
            <person name="Danchin E.G."/>
            <person name="Diener A."/>
            <person name="Gale L.R."/>
            <person name="Gardiner D.M."/>
            <person name="Goff S."/>
            <person name="Hammond-Kosack K.E."/>
            <person name="Hilburn K."/>
            <person name="Hua-Van A."/>
            <person name="Jonkers W."/>
            <person name="Kazan K."/>
            <person name="Kodira C.D."/>
            <person name="Koehrsen M."/>
            <person name="Kumar L."/>
            <person name="Lee Y.H."/>
            <person name="Li L."/>
            <person name="Manners J.M."/>
            <person name="Miranda-Saavedra D."/>
            <person name="Mukherjee M."/>
            <person name="Park G."/>
            <person name="Park J."/>
            <person name="Park S.Y."/>
            <person name="Proctor R.H."/>
            <person name="Regev A."/>
            <person name="Ruiz-Roldan M.C."/>
            <person name="Sain D."/>
            <person name="Sakthikumar S."/>
            <person name="Sykes S."/>
            <person name="Schwartz D.C."/>
            <person name="Turgeon B.G."/>
            <person name="Wapinski I."/>
            <person name="Yoder O."/>
            <person name="Young S."/>
            <person name="Zeng Q."/>
            <person name="Zhou S."/>
            <person name="Galagan J."/>
            <person name="Cuomo C.A."/>
            <person name="Kistler H.C."/>
            <person name="Rep M."/>
        </authorList>
    </citation>
    <scope>NUCLEOTIDE SEQUENCE [LARGE SCALE GENOMIC DNA]</scope>
    <source>
        <strain evidence="3">M3125 / FGSC 7600</strain>
    </source>
</reference>
<evidence type="ECO:0000313" key="3">
    <source>
        <dbReference type="Proteomes" id="UP000009096"/>
    </source>
</evidence>
<dbReference type="RefSeq" id="XP_018747093.1">
    <property type="nucleotide sequence ID" value="XM_018890724.1"/>
</dbReference>
<dbReference type="VEuPathDB" id="FungiDB:FVEG_03133"/>
<feature type="compositionally biased region" description="Pro residues" evidence="1">
    <location>
        <begin position="75"/>
        <end position="88"/>
    </location>
</feature>
<gene>
    <name evidence="2" type="ORF">FVEG_03133</name>
</gene>
<proteinExistence type="predicted"/>
<feature type="compositionally biased region" description="Low complexity" evidence="1">
    <location>
        <begin position="89"/>
        <end position="102"/>
    </location>
</feature>
<dbReference type="Proteomes" id="UP000009096">
    <property type="component" value="Chromosome 5"/>
</dbReference>
<organism evidence="2 3">
    <name type="scientific">Gibberella moniliformis (strain M3125 / FGSC 7600)</name>
    <name type="common">Maize ear and stalk rot fungus</name>
    <name type="synonym">Fusarium verticillioides</name>
    <dbReference type="NCBI Taxonomy" id="334819"/>
    <lineage>
        <taxon>Eukaryota</taxon>
        <taxon>Fungi</taxon>
        <taxon>Dikarya</taxon>
        <taxon>Ascomycota</taxon>
        <taxon>Pezizomycotina</taxon>
        <taxon>Sordariomycetes</taxon>
        <taxon>Hypocreomycetidae</taxon>
        <taxon>Hypocreales</taxon>
        <taxon>Nectriaceae</taxon>
        <taxon>Fusarium</taxon>
        <taxon>Fusarium fujikuroi species complex</taxon>
    </lineage>
</organism>
<dbReference type="EMBL" id="CM000582">
    <property type="protein sequence ID" value="EWG40902.1"/>
    <property type="molecule type" value="Genomic_DNA"/>
</dbReference>
<feature type="compositionally biased region" description="Low complexity" evidence="1">
    <location>
        <begin position="58"/>
        <end position="74"/>
    </location>
</feature>
<name>W7M7P0_GIBM7</name>
<dbReference type="KEGG" id="fvr:FVEG_03133"/>
<dbReference type="GeneID" id="30061294"/>
<protein>
    <submittedName>
        <fullName evidence="2">Uncharacterized protein</fullName>
    </submittedName>
</protein>
<feature type="region of interest" description="Disordered" evidence="1">
    <location>
        <begin position="53"/>
        <end position="115"/>
    </location>
</feature>